<gene>
    <name evidence="2" type="ORF">HYZ11_09980</name>
</gene>
<evidence type="ECO:0008006" key="4">
    <source>
        <dbReference type="Google" id="ProtNLM"/>
    </source>
</evidence>
<sequence>MPPVIRLYVKTSLAFFILTFSTGSAFMLMNALYRTPMPRDLALLHAHMGLVGWLGLMVMGVAWWMFPLMKDQHRETRGRYHLPTAYAVYYLTVGGLLLRLAGEPWFWRTGHPFPRFLLIVSAAAQLAGVLGFTAGIWGRVRPIGESL</sequence>
<dbReference type="AlphaFoldDB" id="A0A932HYF9"/>
<keyword evidence="1" id="KW-0812">Transmembrane</keyword>
<comment type="caution">
    <text evidence="2">The sequence shown here is derived from an EMBL/GenBank/DDBJ whole genome shotgun (WGS) entry which is preliminary data.</text>
</comment>
<evidence type="ECO:0000313" key="2">
    <source>
        <dbReference type="EMBL" id="MBI3127921.1"/>
    </source>
</evidence>
<evidence type="ECO:0000313" key="3">
    <source>
        <dbReference type="Proteomes" id="UP000782312"/>
    </source>
</evidence>
<dbReference type="Proteomes" id="UP000782312">
    <property type="component" value="Unassembled WGS sequence"/>
</dbReference>
<accession>A0A932HYF9</accession>
<feature type="transmembrane region" description="Helical" evidence="1">
    <location>
        <begin position="45"/>
        <end position="66"/>
    </location>
</feature>
<proteinExistence type="predicted"/>
<name>A0A932HYF9_UNCTE</name>
<dbReference type="EMBL" id="JACPUR010000021">
    <property type="protein sequence ID" value="MBI3127921.1"/>
    <property type="molecule type" value="Genomic_DNA"/>
</dbReference>
<keyword evidence="1" id="KW-1133">Transmembrane helix</keyword>
<reference evidence="2" key="1">
    <citation type="submission" date="2020-07" db="EMBL/GenBank/DDBJ databases">
        <title>Huge and variable diversity of episymbiotic CPR bacteria and DPANN archaea in groundwater ecosystems.</title>
        <authorList>
            <person name="He C.Y."/>
            <person name="Keren R."/>
            <person name="Whittaker M."/>
            <person name="Farag I.F."/>
            <person name="Doudna J."/>
            <person name="Cate J.H.D."/>
            <person name="Banfield J.F."/>
        </authorList>
    </citation>
    <scope>NUCLEOTIDE SEQUENCE</scope>
    <source>
        <strain evidence="2">NC_groundwater_763_Ag_S-0.2um_68_21</strain>
    </source>
</reference>
<evidence type="ECO:0000256" key="1">
    <source>
        <dbReference type="SAM" id="Phobius"/>
    </source>
</evidence>
<feature type="transmembrane region" description="Helical" evidence="1">
    <location>
        <begin position="87"/>
        <end position="107"/>
    </location>
</feature>
<keyword evidence="1" id="KW-0472">Membrane</keyword>
<organism evidence="2 3">
    <name type="scientific">Tectimicrobiota bacterium</name>
    <dbReference type="NCBI Taxonomy" id="2528274"/>
    <lineage>
        <taxon>Bacteria</taxon>
        <taxon>Pseudomonadati</taxon>
        <taxon>Nitrospinota/Tectimicrobiota group</taxon>
        <taxon>Candidatus Tectimicrobiota</taxon>
    </lineage>
</organism>
<feature type="transmembrane region" description="Helical" evidence="1">
    <location>
        <begin position="113"/>
        <end position="137"/>
    </location>
</feature>
<feature type="transmembrane region" description="Helical" evidence="1">
    <location>
        <begin position="12"/>
        <end position="33"/>
    </location>
</feature>
<protein>
    <recommendedName>
        <fullName evidence="4">Cbb3-type cytochrome c oxidase subunit I</fullName>
    </recommendedName>
</protein>